<accession>A0A9Q8E8M3</accession>
<dbReference type="Gene3D" id="3.40.50.300">
    <property type="entry name" value="P-loop containing nucleotide triphosphate hydrolases"/>
    <property type="match status" value="1"/>
</dbReference>
<name>A0A9Q8E8M3_9ENTR</name>
<keyword evidence="2" id="KW-0547">Nucleotide-binding</keyword>
<dbReference type="PANTHER" id="PTHR43581:SF2">
    <property type="entry name" value="EXCINUCLEASE ATPASE SUBUNIT"/>
    <property type="match status" value="1"/>
</dbReference>
<dbReference type="RefSeq" id="WP_115601281.1">
    <property type="nucleotide sequence ID" value="NZ_UIGT01000001.1"/>
</dbReference>
<dbReference type="GO" id="GO:0016887">
    <property type="term" value="F:ATP hydrolysis activity"/>
    <property type="evidence" value="ECO:0007669"/>
    <property type="project" value="InterPro"/>
</dbReference>
<reference evidence="2 3" key="1">
    <citation type="submission" date="2018-06" db="EMBL/GenBank/DDBJ databases">
        <authorList>
            <consortium name="Pathogen Informatics"/>
            <person name="Doyle S."/>
        </authorList>
    </citation>
    <scope>NUCLEOTIDE SEQUENCE [LARGE SCALE GENOMIC DNA]</scope>
    <source>
        <strain evidence="2 3">NCTC8782</strain>
    </source>
</reference>
<dbReference type="EMBL" id="UIGT01000001">
    <property type="protein sequence ID" value="SUX79071.1"/>
    <property type="molecule type" value="Genomic_DNA"/>
</dbReference>
<proteinExistence type="predicted"/>
<evidence type="ECO:0000313" key="3">
    <source>
        <dbReference type="Proteomes" id="UP000255286"/>
    </source>
</evidence>
<dbReference type="InterPro" id="IPR003959">
    <property type="entry name" value="ATPase_AAA_core"/>
</dbReference>
<dbReference type="GO" id="GO:0005524">
    <property type="term" value="F:ATP binding"/>
    <property type="evidence" value="ECO:0007669"/>
    <property type="project" value="UniProtKB-KW"/>
</dbReference>
<dbReference type="InterPro" id="IPR051396">
    <property type="entry name" value="Bact_Antivir_Def_Nuclease"/>
</dbReference>
<sequence length="414" mass="47447">MVLSPDMRNMREFFETNGRPVKRRIIFDVSRLFRTDKLVSMPNNIEYYKAVSSLFEEKQALDFLKILCDVSYFKDNLDDYKKWYGFESRFYRDNSSSKSIIKNGTKIAIGSYEIDGVISISLDDLGDSFEPLLFSFDKRLEIPQDINLVIGKNGLGKTHILKEVCDVITGLKAAKSKPLFNKLIVVSYSPFENFYTNRELSELLSVKYGVEDTINMSDNPLSIDDYTYIGFRNAEGYFDRNRPFSFSAKCISNAITYDRDIAWWAEGDVGKVKTIFSTLSLSMNFDSIRFTTIKGKHIDVTMKGEKIEFNDEDEEINYEAGVVFLNNNKEIKLSSGQQIYSYMIPSIVSEIQDETLIIIDEPELYLHPALEIGLIEMLKNVLKQRNSYAIIATHSSIIAREVQSKCVNVLKGLC</sequence>
<dbReference type="InterPro" id="IPR027417">
    <property type="entry name" value="P-loop_NTPase"/>
</dbReference>
<gene>
    <name evidence="2" type="ORF">NCTC8782_01590</name>
</gene>
<dbReference type="SUPFAM" id="SSF52540">
    <property type="entry name" value="P-loop containing nucleoside triphosphate hydrolases"/>
    <property type="match status" value="1"/>
</dbReference>
<keyword evidence="2" id="KW-0067">ATP-binding</keyword>
<dbReference type="PANTHER" id="PTHR43581">
    <property type="entry name" value="ATP/GTP PHOSPHATASE"/>
    <property type="match status" value="1"/>
</dbReference>
<comment type="caution">
    <text evidence="2">The sequence shown here is derived from an EMBL/GenBank/DDBJ whole genome shotgun (WGS) entry which is preliminary data.</text>
</comment>
<evidence type="ECO:0000313" key="2">
    <source>
        <dbReference type="EMBL" id="SUX79071.1"/>
    </source>
</evidence>
<organism evidence="2 3">
    <name type="scientific">Citrobacter youngae</name>
    <dbReference type="NCBI Taxonomy" id="133448"/>
    <lineage>
        <taxon>Bacteria</taxon>
        <taxon>Pseudomonadati</taxon>
        <taxon>Pseudomonadota</taxon>
        <taxon>Gammaproteobacteria</taxon>
        <taxon>Enterobacterales</taxon>
        <taxon>Enterobacteriaceae</taxon>
        <taxon>Citrobacter</taxon>
        <taxon>Citrobacter freundii complex</taxon>
    </lineage>
</organism>
<feature type="domain" description="ATPase AAA-type core" evidence="1">
    <location>
        <begin position="333"/>
        <end position="396"/>
    </location>
</feature>
<dbReference type="AlphaFoldDB" id="A0A9Q8E8M3"/>
<evidence type="ECO:0000259" key="1">
    <source>
        <dbReference type="Pfam" id="PF13304"/>
    </source>
</evidence>
<dbReference type="Pfam" id="PF13304">
    <property type="entry name" value="AAA_21"/>
    <property type="match status" value="1"/>
</dbReference>
<protein>
    <submittedName>
        <fullName evidence="2">Predicted ATP-binding protein involved in virulence</fullName>
    </submittedName>
</protein>
<dbReference type="Proteomes" id="UP000255286">
    <property type="component" value="Unassembled WGS sequence"/>
</dbReference>